<keyword evidence="2" id="KW-1185">Reference proteome</keyword>
<evidence type="ECO:0000313" key="1">
    <source>
        <dbReference type="EMBL" id="CAG8612857.1"/>
    </source>
</evidence>
<sequence length="177" mass="20945">MLKRANLKYLALTFVLLFFFHWALVTNRPKSSFSKSRVSSELSEFDTDFQSKVIGSYDELNINRTEKTAKANACFVVLIRNTDLHNFRWSMRQLEDRFNHKYNYPYVFLNDVPFTEEFIKYTSSLTNAKTEYGKCVIPKEYWSVPDYIDMETVNKNMDRMSKEGVLYGGSLPYRHMC</sequence>
<accession>A0ACA9N216</accession>
<evidence type="ECO:0000313" key="2">
    <source>
        <dbReference type="Proteomes" id="UP000789860"/>
    </source>
</evidence>
<comment type="caution">
    <text evidence="1">The sequence shown here is derived from an EMBL/GenBank/DDBJ whole genome shotgun (WGS) entry which is preliminary data.</text>
</comment>
<dbReference type="Proteomes" id="UP000789860">
    <property type="component" value="Unassembled WGS sequence"/>
</dbReference>
<organism evidence="1 2">
    <name type="scientific">Scutellospora calospora</name>
    <dbReference type="NCBI Taxonomy" id="85575"/>
    <lineage>
        <taxon>Eukaryota</taxon>
        <taxon>Fungi</taxon>
        <taxon>Fungi incertae sedis</taxon>
        <taxon>Mucoromycota</taxon>
        <taxon>Glomeromycotina</taxon>
        <taxon>Glomeromycetes</taxon>
        <taxon>Diversisporales</taxon>
        <taxon>Gigasporaceae</taxon>
        <taxon>Scutellospora</taxon>
    </lineage>
</organism>
<feature type="non-terminal residue" evidence="1">
    <location>
        <position position="177"/>
    </location>
</feature>
<reference evidence="1" key="1">
    <citation type="submission" date="2021-06" db="EMBL/GenBank/DDBJ databases">
        <authorList>
            <person name="Kallberg Y."/>
            <person name="Tangrot J."/>
            <person name="Rosling A."/>
        </authorList>
    </citation>
    <scope>NUCLEOTIDE SEQUENCE</scope>
    <source>
        <strain evidence="1">AU212A</strain>
    </source>
</reference>
<proteinExistence type="predicted"/>
<gene>
    <name evidence="1" type="ORF">SCALOS_LOCUS7358</name>
</gene>
<dbReference type="EMBL" id="CAJVPM010016222">
    <property type="protein sequence ID" value="CAG8612857.1"/>
    <property type="molecule type" value="Genomic_DNA"/>
</dbReference>
<name>A0ACA9N216_9GLOM</name>
<protein>
    <submittedName>
        <fullName evidence="1">4467_t:CDS:1</fullName>
    </submittedName>
</protein>